<dbReference type="InterPro" id="IPR020559">
    <property type="entry name" value="PRibGlycinamide_synth_CS"/>
</dbReference>
<evidence type="ECO:0000259" key="14">
    <source>
        <dbReference type="PROSITE" id="PS50975"/>
    </source>
</evidence>
<evidence type="ECO:0000256" key="1">
    <source>
        <dbReference type="ARBA" id="ARBA00004686"/>
    </source>
</evidence>
<dbReference type="InterPro" id="IPR011054">
    <property type="entry name" value="Rudment_hybrid_motif"/>
</dbReference>
<dbReference type="Gene3D" id="3.40.50.170">
    <property type="entry name" value="Formyl transferase, N-terminal domain"/>
    <property type="match status" value="1"/>
</dbReference>
<dbReference type="InterPro" id="IPR002376">
    <property type="entry name" value="Formyl_transf_N"/>
</dbReference>
<organism evidence="15 16">
    <name type="scientific">Limulus polyphemus</name>
    <name type="common">Atlantic horseshoe crab</name>
    <dbReference type="NCBI Taxonomy" id="6850"/>
    <lineage>
        <taxon>Eukaryota</taxon>
        <taxon>Metazoa</taxon>
        <taxon>Ecdysozoa</taxon>
        <taxon>Arthropoda</taxon>
        <taxon>Chelicerata</taxon>
        <taxon>Merostomata</taxon>
        <taxon>Xiphosura</taxon>
        <taxon>Limulidae</taxon>
        <taxon>Limulus</taxon>
    </lineage>
</organism>
<evidence type="ECO:0000256" key="2">
    <source>
        <dbReference type="ARBA" id="ARBA00005174"/>
    </source>
</evidence>
<evidence type="ECO:0000256" key="7">
    <source>
        <dbReference type="ARBA" id="ARBA00022741"/>
    </source>
</evidence>
<accession>A0ABM1SWE7</accession>
<dbReference type="Pfam" id="PF02843">
    <property type="entry name" value="GARS_C"/>
    <property type="match status" value="1"/>
</dbReference>
<dbReference type="InterPro" id="IPR000115">
    <property type="entry name" value="PRibGlycinamide_synth"/>
</dbReference>
<dbReference type="InterPro" id="IPR011761">
    <property type="entry name" value="ATP-grasp"/>
</dbReference>
<dbReference type="PROSITE" id="PS50975">
    <property type="entry name" value="ATP_GRASP"/>
    <property type="match status" value="1"/>
</dbReference>
<dbReference type="InterPro" id="IPR036921">
    <property type="entry name" value="PurM-like_N_sf"/>
</dbReference>
<dbReference type="Gene3D" id="3.30.1490.20">
    <property type="entry name" value="ATP-grasp fold, A domain"/>
    <property type="match status" value="1"/>
</dbReference>
<evidence type="ECO:0000256" key="6">
    <source>
        <dbReference type="ARBA" id="ARBA00022723"/>
    </source>
</evidence>
<proteinExistence type="inferred from homology"/>
<sequence length="920" mass="98858">MCFIISGIVDELSAAGIKCFGPSKKAAKLESSKAFAKAFMEKYDIPTGQYKSFSEPEAAKKHIQSAPYEALVVKASGLSAGKGVVVADSREAATQAVEMMMKEKTLGMAGEIVVIEELLQGQEVSVLAFSDGKNVSLMKPAQDHKRAFENDKGPNTGGMGAYCPCVFVNQTIMKQIESDIIKKTVDAMREDGVPFVGVLFAGLMLTAEGPKVLEFNCRFGDPETQSILPLMESDLYPTLLACVNGCLPEALPKWKTNLFSVGIVLASQGYPGSSSKGKVITGLEAISKNTNTLLFHAGTALAETDIVTSGGRVLTVVALAEELLGAITLALNVVMSVKFEGAFFRKDIGQAAVQELKSKELTYKSSGVNISLSNTLVKKIKYLARETRQEGVIGNIGGFGGVFDLKTTGYKDPLLISGTDGVGTKLKIAHLMKIHKTIGIDLVAMCVNDIITQGAEPLFFLDYFSCGVLIPEDTEAVIASIVEGCKLANCTLLGGETAEMPGMYATGGYDIAGFTVGVVEREQLLPKIDDVKEGDVLIGLTSSGIHSNGYSLIRKLVEKENLSYTEAAPFDASCSLGEALLTPTKIYVEPLLPVMRQGLVKAAAHITGGGLIENIPRVLPPGFGVVLDASAWKLQPVFQWIAKTGKVSEIEMLRTFNCGLGMVLIVSSDHVQTVLDLLKARNEEGLIVGNVRKVGEGDSLVEVTNISETLRPCAVAQRRKKVGVLISGSGTNLQALIDHSKNPATCIEIVLVLSNKEGVQGLKRAEKANIPTKVISNKNYKLRVDFDMAMHETLQSAGVEIVCLAGFMRILSSEFVKLWEGRLINIHPSLLPSFRGSHAHRQVLEAGVRITGCTVHFVVPEVDAGPIILQEAAPVFPSDTEEVLENRVKSVEHKIYPRALELLAQDKVVMESNGKVVWKL</sequence>
<dbReference type="PANTHER" id="PTHR10520">
    <property type="entry name" value="TRIFUNCTIONAL PURINE BIOSYNTHETIC PROTEIN ADENOSINE-3-RELATED"/>
    <property type="match status" value="1"/>
</dbReference>
<dbReference type="RefSeq" id="XP_022247953.1">
    <property type="nucleotide sequence ID" value="XM_022392245.1"/>
</dbReference>
<dbReference type="Pfam" id="PF02769">
    <property type="entry name" value="AIRS_C"/>
    <property type="match status" value="1"/>
</dbReference>
<dbReference type="SUPFAM" id="SSF51246">
    <property type="entry name" value="Rudiment single hybrid motif"/>
    <property type="match status" value="1"/>
</dbReference>
<evidence type="ECO:0000256" key="10">
    <source>
        <dbReference type="ARBA" id="ARBA00023211"/>
    </source>
</evidence>
<comment type="pathway">
    <text evidence="2 13">Purine metabolism; IMP biosynthesis via de novo pathway; N(1)-(5-phospho-D-ribosyl)glycinamide from 5-phospho-alpha-D-ribose 1-diphosphate: step 2/2.</text>
</comment>
<evidence type="ECO:0000256" key="12">
    <source>
        <dbReference type="PROSITE-ProRule" id="PRU00409"/>
    </source>
</evidence>
<dbReference type="InterPro" id="IPR004607">
    <property type="entry name" value="GART"/>
</dbReference>
<dbReference type="NCBIfam" id="TIGR00639">
    <property type="entry name" value="PurN"/>
    <property type="match status" value="1"/>
</dbReference>
<dbReference type="GeneID" id="106464511"/>
<dbReference type="CDD" id="cd08645">
    <property type="entry name" value="FMT_core_GART"/>
    <property type="match status" value="1"/>
</dbReference>
<evidence type="ECO:0000313" key="16">
    <source>
        <dbReference type="RefSeq" id="XP_022247953.1"/>
    </source>
</evidence>
<keyword evidence="5" id="KW-0808">Transferase</keyword>
<dbReference type="CDD" id="cd02196">
    <property type="entry name" value="PurM"/>
    <property type="match status" value="1"/>
</dbReference>
<evidence type="ECO:0000256" key="9">
    <source>
        <dbReference type="ARBA" id="ARBA00022840"/>
    </source>
</evidence>
<evidence type="ECO:0000256" key="13">
    <source>
        <dbReference type="RuleBase" id="RU363089"/>
    </source>
</evidence>
<dbReference type="HAMAP" id="MF_00741">
    <property type="entry name" value="AIRS"/>
    <property type="match status" value="1"/>
</dbReference>
<evidence type="ECO:0000256" key="4">
    <source>
        <dbReference type="ARBA" id="ARBA00022598"/>
    </source>
</evidence>
<dbReference type="PANTHER" id="PTHR10520:SF12">
    <property type="entry name" value="TRIFUNCTIONAL PURINE BIOSYNTHETIC PROTEIN ADENOSINE-3"/>
    <property type="match status" value="1"/>
</dbReference>
<dbReference type="NCBIfam" id="TIGR00878">
    <property type="entry name" value="purM"/>
    <property type="match status" value="1"/>
</dbReference>
<gene>
    <name evidence="16" type="primary">LOC106464511</name>
</gene>
<dbReference type="InterPro" id="IPR036676">
    <property type="entry name" value="PurM-like_C_sf"/>
</dbReference>
<keyword evidence="7 12" id="KW-0547">Nucleotide-binding</keyword>
<dbReference type="SUPFAM" id="SSF56059">
    <property type="entry name" value="Glutathione synthetase ATP-binding domain-like"/>
    <property type="match status" value="1"/>
</dbReference>
<dbReference type="Gene3D" id="3.30.470.20">
    <property type="entry name" value="ATP-grasp fold, B domain"/>
    <property type="match status" value="1"/>
</dbReference>
<dbReference type="InterPro" id="IPR037123">
    <property type="entry name" value="PRibGlycinamide_synth_C_sf"/>
</dbReference>
<comment type="similarity">
    <text evidence="13">In the C-terminal section; belongs to the GART family.</text>
</comment>
<keyword evidence="4 13" id="KW-0436">Ligase</keyword>
<evidence type="ECO:0000256" key="8">
    <source>
        <dbReference type="ARBA" id="ARBA00022755"/>
    </source>
</evidence>
<dbReference type="HAMAP" id="MF_01930">
    <property type="entry name" value="PurN"/>
    <property type="match status" value="1"/>
</dbReference>
<evidence type="ECO:0000313" key="15">
    <source>
        <dbReference type="Proteomes" id="UP000694941"/>
    </source>
</evidence>
<name>A0ABM1SWE7_LIMPO</name>
<dbReference type="InterPro" id="IPR020560">
    <property type="entry name" value="PRibGlycinamide_synth_C-dom"/>
</dbReference>
<feature type="domain" description="ATP-grasp" evidence="14">
    <location>
        <begin position="37"/>
        <end position="244"/>
    </location>
</feature>
<keyword evidence="10 13" id="KW-0464">Manganese</keyword>
<dbReference type="InterPro" id="IPR020561">
    <property type="entry name" value="PRibGlycinamid_synth_ATP-grasp"/>
</dbReference>
<dbReference type="EC" id="6.3.4.13" evidence="13"/>
<keyword evidence="8 13" id="KW-0658">Purine biosynthesis</keyword>
<dbReference type="EC" id="6.3.3.1" evidence="13"/>
<dbReference type="SMART" id="SM01209">
    <property type="entry name" value="GARS_A"/>
    <property type="match status" value="1"/>
</dbReference>
<dbReference type="InterPro" id="IPR036477">
    <property type="entry name" value="Formyl_transf_N_sf"/>
</dbReference>
<comment type="similarity">
    <text evidence="3 13">In the N-terminal section; belongs to the GARS family.</text>
</comment>
<comment type="similarity">
    <text evidence="13">In the central section; belongs to the AIR synthase family.</text>
</comment>
<dbReference type="Pfam" id="PF01071">
    <property type="entry name" value="GARS_A"/>
    <property type="match status" value="1"/>
</dbReference>
<dbReference type="InterPro" id="IPR016188">
    <property type="entry name" value="PurM-like_N"/>
</dbReference>
<dbReference type="SMART" id="SM01210">
    <property type="entry name" value="GARS_C"/>
    <property type="match status" value="1"/>
</dbReference>
<keyword evidence="15" id="KW-1185">Reference proteome</keyword>
<dbReference type="InterPro" id="IPR010918">
    <property type="entry name" value="PurM-like_C_dom"/>
</dbReference>
<comment type="catalytic activity">
    <reaction evidence="13">
        <text>5-phospho-beta-D-ribosylamine + glycine + ATP = N(1)-(5-phospho-beta-D-ribosyl)glycinamide + ADP + phosphate + H(+)</text>
        <dbReference type="Rhea" id="RHEA:17453"/>
        <dbReference type="ChEBI" id="CHEBI:15378"/>
        <dbReference type="ChEBI" id="CHEBI:30616"/>
        <dbReference type="ChEBI" id="CHEBI:43474"/>
        <dbReference type="ChEBI" id="CHEBI:57305"/>
        <dbReference type="ChEBI" id="CHEBI:58681"/>
        <dbReference type="ChEBI" id="CHEBI:143788"/>
        <dbReference type="ChEBI" id="CHEBI:456216"/>
        <dbReference type="EC" id="6.3.4.13"/>
    </reaction>
</comment>
<dbReference type="PROSITE" id="PS00184">
    <property type="entry name" value="GARS"/>
    <property type="match status" value="1"/>
</dbReference>
<comment type="pathway">
    <text evidence="1 13">Purine metabolism; IMP biosynthesis via de novo pathway; 5-amino-1-(5-phospho-D-ribosyl)imidazole from N(2)-formyl-N(1)-(5-phospho-D-ribosyl)glycinamide: step 2/2.</text>
</comment>
<comment type="catalytic activity">
    <reaction evidence="13">
        <text>N(1)-(5-phospho-beta-D-ribosyl)glycinamide + (6R)-10-formyltetrahydrofolate = N(2)-formyl-N(1)-(5-phospho-beta-D-ribosyl)glycinamide + (6S)-5,6,7,8-tetrahydrofolate + H(+)</text>
        <dbReference type="Rhea" id="RHEA:15053"/>
        <dbReference type="ChEBI" id="CHEBI:15378"/>
        <dbReference type="ChEBI" id="CHEBI:57453"/>
        <dbReference type="ChEBI" id="CHEBI:143788"/>
        <dbReference type="ChEBI" id="CHEBI:147286"/>
        <dbReference type="ChEBI" id="CHEBI:195366"/>
        <dbReference type="EC" id="2.1.2.2"/>
    </reaction>
</comment>
<dbReference type="EC" id="2.1.2.2" evidence="13"/>
<evidence type="ECO:0000256" key="11">
    <source>
        <dbReference type="ARBA" id="ARBA00023268"/>
    </source>
</evidence>
<dbReference type="NCBIfam" id="TIGR00877">
    <property type="entry name" value="purD"/>
    <property type="match status" value="1"/>
</dbReference>
<reference evidence="16" key="1">
    <citation type="submission" date="2025-08" db="UniProtKB">
        <authorList>
            <consortium name="RefSeq"/>
        </authorList>
    </citation>
    <scope>IDENTIFICATION</scope>
    <source>
        <tissue evidence="16">Muscle</tissue>
    </source>
</reference>
<dbReference type="Pfam" id="PF00551">
    <property type="entry name" value="Formyl_trans_N"/>
    <property type="match status" value="1"/>
</dbReference>
<comment type="pathway">
    <text evidence="13">Purine metabolism; IMP biosynthesis via de novo pathway; N(2)-formyl-N(1)-(5-phospho-D-ribosyl)glycinamide from N(1)-(5-phospho-D-ribosyl)glycinamide (10-formyl THF route): step 1/1.</text>
</comment>
<dbReference type="InterPro" id="IPR013815">
    <property type="entry name" value="ATP_grasp_subdomain_1"/>
</dbReference>
<evidence type="ECO:0000256" key="3">
    <source>
        <dbReference type="ARBA" id="ARBA00007423"/>
    </source>
</evidence>
<dbReference type="SUPFAM" id="SSF55326">
    <property type="entry name" value="PurM N-terminal domain-like"/>
    <property type="match status" value="1"/>
</dbReference>
<dbReference type="SUPFAM" id="SSF53328">
    <property type="entry name" value="Formyltransferase"/>
    <property type="match status" value="1"/>
</dbReference>
<comment type="catalytic activity">
    <reaction evidence="13">
        <text>2-formamido-N(1)-(5-O-phospho-beta-D-ribosyl)acetamidine + ATP = 5-amino-1-(5-phospho-beta-D-ribosyl)imidazole + ADP + phosphate + H(+)</text>
        <dbReference type="Rhea" id="RHEA:23032"/>
        <dbReference type="ChEBI" id="CHEBI:15378"/>
        <dbReference type="ChEBI" id="CHEBI:30616"/>
        <dbReference type="ChEBI" id="CHEBI:43474"/>
        <dbReference type="ChEBI" id="CHEBI:137981"/>
        <dbReference type="ChEBI" id="CHEBI:147287"/>
        <dbReference type="ChEBI" id="CHEBI:456216"/>
        <dbReference type="EC" id="6.3.3.1"/>
    </reaction>
</comment>
<protein>
    <recommendedName>
        <fullName evidence="13">Trifunctional purine biosynthetic protein adenosine-3</fullName>
    </recommendedName>
    <domain>
        <recommendedName>
            <fullName evidence="13">Phosphoribosylamine--glycine ligase</fullName>
            <ecNumber evidence="13">6.3.4.13</ecNumber>
        </recommendedName>
        <alternativeName>
            <fullName evidence="13">Glycinamide ribonucleotide synthetase</fullName>
            <shortName evidence="13">GARS</shortName>
        </alternativeName>
        <alternativeName>
            <fullName evidence="13">Phosphoribosylglycinamide synthetase</fullName>
        </alternativeName>
    </domain>
    <domain>
        <recommendedName>
            <fullName evidence="13">Phosphoribosylformylglycinamidine cyclo-ligase</fullName>
            <ecNumber evidence="13">6.3.3.1</ecNumber>
        </recommendedName>
        <alternativeName>
            <fullName evidence="13">AIR synthase</fullName>
            <shortName evidence="13">AIRS</shortName>
        </alternativeName>
        <alternativeName>
            <fullName evidence="13">Phosphoribosyl-aminoimidazole synthetase</fullName>
        </alternativeName>
    </domain>
    <domain>
        <recommendedName>
            <fullName evidence="13">Phosphoribosylglycinamide formyltransferase</fullName>
            <ecNumber evidence="13">2.1.2.2</ecNumber>
        </recommendedName>
        <alternativeName>
            <fullName evidence="13">5'-phosphoribosylglycinamide transformylase</fullName>
        </alternativeName>
        <alternativeName>
            <fullName evidence="13">GAR transformylase</fullName>
            <shortName evidence="13">GART</shortName>
        </alternativeName>
    </domain>
</protein>
<keyword evidence="9 12" id="KW-0067">ATP-binding</keyword>
<keyword evidence="11 13" id="KW-0511">Multifunctional enzyme</keyword>
<dbReference type="SUPFAM" id="SSF56042">
    <property type="entry name" value="PurM C-terminal domain-like"/>
    <property type="match status" value="1"/>
</dbReference>
<dbReference type="Proteomes" id="UP000694941">
    <property type="component" value="Unplaced"/>
</dbReference>
<keyword evidence="6 13" id="KW-0479">Metal-binding</keyword>
<dbReference type="Gene3D" id="3.30.1330.10">
    <property type="entry name" value="PurM-like, N-terminal domain"/>
    <property type="match status" value="1"/>
</dbReference>
<dbReference type="Pfam" id="PF00586">
    <property type="entry name" value="AIRS"/>
    <property type="match status" value="1"/>
</dbReference>
<dbReference type="Gene3D" id="3.90.600.10">
    <property type="entry name" value="Phosphoribosylglycinamide synthetase, C-terminal domain"/>
    <property type="match status" value="1"/>
</dbReference>
<evidence type="ECO:0000256" key="5">
    <source>
        <dbReference type="ARBA" id="ARBA00022679"/>
    </source>
</evidence>
<dbReference type="InterPro" id="IPR004733">
    <property type="entry name" value="PurM_cligase"/>
</dbReference>
<dbReference type="Gene3D" id="3.90.650.10">
    <property type="entry name" value="PurM-like C-terminal domain"/>
    <property type="match status" value="1"/>
</dbReference>